<feature type="region of interest" description="Disordered" evidence="3">
    <location>
        <begin position="1144"/>
        <end position="1215"/>
    </location>
</feature>
<organism evidence="5 6">
    <name type="scientific">Paragonimus heterotremus</name>
    <dbReference type="NCBI Taxonomy" id="100268"/>
    <lineage>
        <taxon>Eukaryota</taxon>
        <taxon>Metazoa</taxon>
        <taxon>Spiralia</taxon>
        <taxon>Lophotrochozoa</taxon>
        <taxon>Platyhelminthes</taxon>
        <taxon>Trematoda</taxon>
        <taxon>Digenea</taxon>
        <taxon>Plagiorchiida</taxon>
        <taxon>Troglotremata</taxon>
        <taxon>Troglotrematidae</taxon>
        <taxon>Paragonimus</taxon>
    </lineage>
</organism>
<feature type="compositionally biased region" description="Low complexity" evidence="3">
    <location>
        <begin position="1615"/>
        <end position="1658"/>
    </location>
</feature>
<evidence type="ECO:0000256" key="2">
    <source>
        <dbReference type="ARBA" id="ARBA00022912"/>
    </source>
</evidence>
<dbReference type="InterPro" id="IPR029071">
    <property type="entry name" value="Ubiquitin-like_domsf"/>
</dbReference>
<dbReference type="InterPro" id="IPR018979">
    <property type="entry name" value="FERM_N"/>
</dbReference>
<dbReference type="InterPro" id="IPR035963">
    <property type="entry name" value="FERM_2"/>
</dbReference>
<gene>
    <name evidence="5" type="ORF">PHET_04241</name>
</gene>
<dbReference type="InterPro" id="IPR019748">
    <property type="entry name" value="FERM_central"/>
</dbReference>
<feature type="region of interest" description="Disordered" evidence="3">
    <location>
        <begin position="526"/>
        <end position="548"/>
    </location>
</feature>
<evidence type="ECO:0000313" key="6">
    <source>
        <dbReference type="Proteomes" id="UP000748531"/>
    </source>
</evidence>
<dbReference type="SUPFAM" id="SSF47031">
    <property type="entry name" value="Second domain of FERM"/>
    <property type="match status" value="1"/>
</dbReference>
<feature type="compositionally biased region" description="Polar residues" evidence="3">
    <location>
        <begin position="2365"/>
        <end position="2379"/>
    </location>
</feature>
<evidence type="ECO:0000256" key="1">
    <source>
        <dbReference type="ARBA" id="ARBA00013064"/>
    </source>
</evidence>
<feature type="compositionally biased region" description="Polar residues" evidence="3">
    <location>
        <begin position="418"/>
        <end position="443"/>
    </location>
</feature>
<proteinExistence type="predicted"/>
<dbReference type="OrthoDB" id="5854685at2759"/>
<dbReference type="Pfam" id="PF09379">
    <property type="entry name" value="FERM_N"/>
    <property type="match status" value="1"/>
</dbReference>
<keyword evidence="2" id="KW-0904">Protein phosphatase</keyword>
<accession>A0A8J4WS68</accession>
<feature type="compositionally biased region" description="Polar residues" evidence="3">
    <location>
        <begin position="2125"/>
        <end position="2136"/>
    </location>
</feature>
<feature type="compositionally biased region" description="Basic residues" evidence="3">
    <location>
        <begin position="1339"/>
        <end position="1348"/>
    </location>
</feature>
<feature type="region of interest" description="Disordered" evidence="3">
    <location>
        <begin position="1780"/>
        <end position="1801"/>
    </location>
</feature>
<feature type="region of interest" description="Disordered" evidence="3">
    <location>
        <begin position="1981"/>
        <end position="2028"/>
    </location>
</feature>
<feature type="compositionally biased region" description="Polar residues" evidence="3">
    <location>
        <begin position="2094"/>
        <end position="2106"/>
    </location>
</feature>
<dbReference type="SUPFAM" id="SSF54236">
    <property type="entry name" value="Ubiquitin-like"/>
    <property type="match status" value="1"/>
</dbReference>
<feature type="region of interest" description="Disordered" evidence="3">
    <location>
        <begin position="691"/>
        <end position="718"/>
    </location>
</feature>
<feature type="compositionally biased region" description="Basic and acidic residues" evidence="3">
    <location>
        <begin position="1363"/>
        <end position="1374"/>
    </location>
</feature>
<keyword evidence="2" id="KW-0378">Hydrolase</keyword>
<feature type="compositionally biased region" description="Basic and acidic residues" evidence="3">
    <location>
        <begin position="1294"/>
        <end position="1317"/>
    </location>
</feature>
<name>A0A8J4WS68_9TREM</name>
<dbReference type="CDD" id="cd14473">
    <property type="entry name" value="FERM_B-lobe"/>
    <property type="match status" value="1"/>
</dbReference>
<feature type="region of interest" description="Disordered" evidence="3">
    <location>
        <begin position="972"/>
        <end position="999"/>
    </location>
</feature>
<feature type="compositionally biased region" description="Polar residues" evidence="3">
    <location>
        <begin position="1144"/>
        <end position="1153"/>
    </location>
</feature>
<feature type="compositionally biased region" description="Low complexity" evidence="3">
    <location>
        <begin position="1187"/>
        <end position="1208"/>
    </location>
</feature>
<protein>
    <recommendedName>
        <fullName evidence="1">protein-tyrosine-phosphatase</fullName>
        <ecNumber evidence="1">3.1.3.48</ecNumber>
    </recommendedName>
</protein>
<evidence type="ECO:0000259" key="4">
    <source>
        <dbReference type="PROSITE" id="PS50057"/>
    </source>
</evidence>
<feature type="compositionally biased region" description="Polar residues" evidence="3">
    <location>
        <begin position="1162"/>
        <end position="1178"/>
    </location>
</feature>
<feature type="compositionally biased region" description="Basic residues" evidence="3">
    <location>
        <begin position="444"/>
        <end position="459"/>
    </location>
</feature>
<feature type="compositionally biased region" description="Polar residues" evidence="3">
    <location>
        <begin position="1988"/>
        <end position="1999"/>
    </location>
</feature>
<feature type="region of interest" description="Disordered" evidence="3">
    <location>
        <begin position="418"/>
        <end position="469"/>
    </location>
</feature>
<feature type="region of interest" description="Disordered" evidence="3">
    <location>
        <begin position="2522"/>
        <end position="2568"/>
    </location>
</feature>
<sequence>MPLKLNFKRTHRYNVSAKDLYVIRIYTLDGTCVEYTVSSTTTGRDALEYVSQRLDIDDICVFGLKYEDWSGESRWLFLNKSVKKQLDKHARQHALTLGIMLFIDNPQFISDPQLRYPFNRLMWYIHFRRLFYLQLKHDVATGMLPVTLKLGIKLSAYSLQEYVDDILWGYLHLQGVSQDNAIWYFLDEIRHIPRYGIRTFRGTTSRNEPAELGVSRNGVTITTLETQQRTVANLKWEHIKDLTYSRKTFTIQMLKKNKSVHFMFMPNEVFQDSLQFSPVSRPSPRSPLQLIRTPHKEMYHGPVGQTSIGSQPRPFKIDPSSMTRSAKLPNDEQRARSAFVTDSKPNECAQNLALLTAVHEGVAESESSTLVGQWSLRSAADTLDSQMLNQGCVTCLPGREWLHPAGWFQPRVHSPSNLLNMNSKNANSTTIKHGKSQDNAKQTKVTKRARPHHHSHHRRHQEEQSEDKQTRLLTAPEHTNPSARKQSQTGLSCSQNVYLKPRAASTGQVHDNIVLHLSNADRVLMENRPSSPTSMGSSDSSSEHEIVASRASFSSSSSSCCSEPAKKAIVRQCNSGDHSCSSTSSSTSSIHSSLTEQRCADVGVKKSAFAFTAALCTATHNIAASKPSTKLSNSNQTNLVRATNRKMWLSNAGALRPLLSGLNQRHYRPQVQMKRQQAAVDAVLHEQQHLDDTGGQAPFANMTARTEPSSKETSRKLNGNKPLHEFQRWLLEAKQRFPVTWANTMINGRRMTLQISVPMADPNNEKGVGLKSHHCGTQMMDTTDVSPLAANVTTPDGTISDSNQLTALSTVQPGRLARSSSEACAHQLAGINPLQFINQRTNGLVSTHPTPFAVYLNDDATSDRQICRQHNQARSVAQLGRLENTPAIHLYPPSPTRTPHNEESPPALSELNNPDLIWIPTVLEQGKHSEAASITEQYSGKEACQENAEKLLTPSSDEVGSRRSAYNDQQIVNSNGLSTNSVNRDTPLQRQGAFRGKPSSARLIPYPLNLNDANRLAVTPPRHMPDGFTERTVGGIVRHPVPVNELFDSSQQHLNATHNLVPQDGKVTGFMCTLHKGTETQSSGHFSAPPSTPSGRLHFVWGDANSPTEPTPVIPQGHSVHPHDVLSNWHRSFAVPNDGTSLNMSHLLTTPSNLPAPDVTLPSENPTENLSPETNPNGTEADLNEKPMTTSLTNSSMSSDQSSSNRPPSNGPLHLLTHSDIHQLLSLTNIRETELAHRLLIEYRQVLLQQQSLHTNSVSTPNLTASQELQMCSSSTAAEDIEDVEVEATEIAQAKKEKERHMKAKPKDGSLKHDGRHSQSHFEQQQPQQNDHTHDNKLCQRKHRHKLLERKQSSLRSTSRKKVSADRSESRTIDSPDYVNAEAFRGDQRGYGERPMSLVSSTDMESNGTFRILSSIDTRTSSGAGCSLVNLDGAGESFCSNDGAGTSADHATPLASHQQECDTSGLAMNPAWEEQIRKRQGISLCNLASDYTKRHETITEIYGNQPPATPAEIPTTTATASLPSPPDVCKIQAKSIERPTSSPIVPPDSMNTIFRINPKKRPVAGEYENIENLATERLKLIQCAYTAQLMDGVRDAVASGQNRNSASNMAYSTMSHPGSPSSCMQSSSTLSSSSPSTSSSSSCSSSSASGSSSDLGHSVPAHLSHSLDRSMQQSMHSRFKHSAIRKLSHCSPILLPRQKVRGIRHTVSDRSVYSLYPYREDDVDRTMYINSSERCFCTNGTDRCEDVNRLPSTSWSRNKTRQCTSVCHRTVTPRTLIKSSSLRINSPKNSSPLASHAGPPECALSKHKALSFDPFSDTALVRTKTTASRRNTPVRFEQPDPLVANCRTFQTCRKAKRPHVYLPNVCSHKPKSCLKKSSVISELDACDFRSEDDDAIENIRCLSDFENDCLEDNTSATLSPTGSPRLSAASSYSYSTSSLDAQTEELCPRLSQYHARCGYWCMRALDPSAAHCLERMKRGGSLDPTFSKPRSPNTMSKRISQPPPPYRSCHHKGYSEKTTRGSPTSVFHRNHSYHNGRCDVFEHCSTAVGPHHRRHLHVCPFDYKGPTECTGERNKMTKFTRQYHGRRKHDKSDTSQPSVNSRANANRHTDQRCHHQHHHHHFQQAPNKEGSQQASSKPPVARRKSNELSELFNSTAVDDTTAPSVPDTAELCASNATVKPPRPKDLSFLPRDARIIQNRNSPKLKTTPNLKNVESPQWYCANSVTIEPRQLYQDISTSFGLIHTGHGNSESNRISSMSSHGTCTSVSLIQSPDLIPYSAMERQPSDQSNIRTAVWLPNTSGPKLKIVPPKTLNTIQNKPAQSDPVQSHSGIPDRMKFLHTSSICNTPSSEDAQIRIDGTRCGSKAGTTTLNSPGQQSGPANGAHNHLQLPNNPTTLSPSSPTALYVASFVLTPSHAFPSVSEKIRAIEKAKYQSDQGNCSVLKTNTLGHAASDADKRSLHLTRSGSLEPNDLLVRQSLAAGSEKNVWNTLTHTLSGFAGDRENQGQDKLIGGVLRKTAPNRIGISHSPAISPSTTQTFSPHSQKSKTHTTARPLIAGPRFSNSPPEVT</sequence>
<dbReference type="InterPro" id="IPR011993">
    <property type="entry name" value="PH-like_dom_sf"/>
</dbReference>
<feature type="domain" description="FERM" evidence="4">
    <location>
        <begin position="21"/>
        <end position="302"/>
    </location>
</feature>
<feature type="compositionally biased region" description="Basic residues" evidence="3">
    <location>
        <begin position="2080"/>
        <end position="2089"/>
    </location>
</feature>
<feature type="compositionally biased region" description="Polar residues" evidence="3">
    <location>
        <begin position="2528"/>
        <end position="2542"/>
    </location>
</feature>
<dbReference type="InterPro" id="IPR018980">
    <property type="entry name" value="FERM_PH-like_C"/>
</dbReference>
<reference evidence="5" key="1">
    <citation type="submission" date="2019-05" db="EMBL/GenBank/DDBJ databases">
        <title>Annotation for the trematode Paragonimus heterotremus.</title>
        <authorList>
            <person name="Choi Y.-J."/>
        </authorList>
    </citation>
    <scope>NUCLEOTIDE SEQUENCE</scope>
    <source>
        <strain evidence="5">LC</strain>
    </source>
</reference>
<feature type="region of interest" description="Disordered" evidence="3">
    <location>
        <begin position="1608"/>
        <end position="1661"/>
    </location>
</feature>
<feature type="region of interest" description="Disordered" evidence="3">
    <location>
        <begin position="2363"/>
        <end position="2396"/>
    </location>
</feature>
<dbReference type="EMBL" id="LUCH01001895">
    <property type="protein sequence ID" value="KAF5402310.1"/>
    <property type="molecule type" value="Genomic_DNA"/>
</dbReference>
<feature type="region of interest" description="Disordered" evidence="3">
    <location>
        <begin position="2080"/>
        <end position="2145"/>
    </location>
</feature>
<feature type="region of interest" description="Disordered" evidence="3">
    <location>
        <begin position="1294"/>
        <end position="1393"/>
    </location>
</feature>
<comment type="caution">
    <text evidence="5">The sequence shown here is derived from an EMBL/GenBank/DDBJ whole genome shotgun (WGS) entry which is preliminary data.</text>
</comment>
<dbReference type="Gene3D" id="2.30.29.30">
    <property type="entry name" value="Pleckstrin-homology domain (PH domain)/Phosphotyrosine-binding domain (PTB)"/>
    <property type="match status" value="1"/>
</dbReference>
<feature type="compositionally biased region" description="Basic and acidic residues" evidence="3">
    <location>
        <begin position="460"/>
        <end position="469"/>
    </location>
</feature>
<dbReference type="InterPro" id="IPR000299">
    <property type="entry name" value="FERM_domain"/>
</dbReference>
<dbReference type="CDD" id="cd17099">
    <property type="entry name" value="FERM_F1_PTPN14_like"/>
    <property type="match status" value="1"/>
</dbReference>
<dbReference type="PANTHER" id="PTHR45706:SF1">
    <property type="entry name" value="PEZ, ISOFORM A"/>
    <property type="match status" value="1"/>
</dbReference>
<dbReference type="SUPFAM" id="SSF50729">
    <property type="entry name" value="PH domain-like"/>
    <property type="match status" value="1"/>
</dbReference>
<dbReference type="PROSITE" id="PS50057">
    <property type="entry name" value="FERM_3"/>
    <property type="match status" value="1"/>
</dbReference>
<feature type="compositionally biased region" description="Polar residues" evidence="3">
    <location>
        <begin position="1780"/>
        <end position="1793"/>
    </location>
</feature>
<feature type="compositionally biased region" description="Low complexity" evidence="3">
    <location>
        <begin position="530"/>
        <end position="540"/>
    </location>
</feature>
<dbReference type="Proteomes" id="UP000748531">
    <property type="component" value="Unassembled WGS sequence"/>
</dbReference>
<feature type="compositionally biased region" description="Polar residues" evidence="3">
    <location>
        <begin position="972"/>
        <end position="989"/>
    </location>
</feature>
<keyword evidence="6" id="KW-1185">Reference proteome</keyword>
<dbReference type="Pfam" id="PF09380">
    <property type="entry name" value="FERM_C"/>
    <property type="match status" value="1"/>
</dbReference>
<dbReference type="PANTHER" id="PTHR45706">
    <property type="entry name" value="TYROSINE-PROTEIN PHOSPHATASE"/>
    <property type="match status" value="1"/>
</dbReference>
<dbReference type="Gene3D" id="3.10.20.90">
    <property type="entry name" value="Phosphatidylinositol 3-kinase Catalytic Subunit, Chain A, domain 1"/>
    <property type="match status" value="1"/>
</dbReference>
<dbReference type="EC" id="3.1.3.48" evidence="1"/>
<evidence type="ECO:0000313" key="5">
    <source>
        <dbReference type="EMBL" id="KAF5402310.1"/>
    </source>
</evidence>
<evidence type="ECO:0000256" key="3">
    <source>
        <dbReference type="SAM" id="MobiDB-lite"/>
    </source>
</evidence>
<dbReference type="GO" id="GO:0004725">
    <property type="term" value="F:protein tyrosine phosphatase activity"/>
    <property type="evidence" value="ECO:0007669"/>
    <property type="project" value="UniProtKB-EC"/>
</dbReference>